<sequence length="464" mass="53810">MTKIKFYKINEDGKITILHYTLIQFLAQNGYFLMFFEKGGTMLVKIKNNIIREVDESDLIKCIQNYLVSLKLNNVLEKFAVGVGSYINKKKLGLLPKIESFSDKDKSDCGWIYYKNTAVKVMADSIEIIPYKQLDHNIWKSRIRTRNFKKLISKKGQFRDFCFKLSKSSADRFLALQTAIGYLMHRYNNPSLCKAIILNDEKISFDGQANGGTGKSLIAKALKHMVNVVFTEGKNLKIGSWFRNQRIGVDTDISVYDDVGKDFSIETIFSELTSGIVIERKRKDEIHLSAKEAPKYLISSNYIVKGPGGSSDERRRYEFELSDFFVKNQPYKVYGNQFFDEWDKCEWDNFDNFMIECLQVYLKHGLVEASPINLKKHRLINVSSAEFEAFSTKMFTSDTWHDKRKMIGLFHIEYPHLIDITSHTFTKWTIEYAKQNNLSYQSKSSGGIYSFQLKSRKEASDEEE</sequence>
<keyword evidence="2" id="KW-1185">Reference proteome</keyword>
<proteinExistence type="predicted"/>
<dbReference type="AlphaFoldDB" id="A0A0D7VXV1"/>
<evidence type="ECO:0000313" key="1">
    <source>
        <dbReference type="EMBL" id="KJD31243.1"/>
    </source>
</evidence>
<dbReference type="PATRIC" id="fig|1382798.3.peg.1670"/>
<dbReference type="Proteomes" id="UP000032361">
    <property type="component" value="Unassembled WGS sequence"/>
</dbReference>
<reference evidence="1 2" key="1">
    <citation type="journal article" date="2015" name="Antonie Van Leeuwenhoek">
        <title>Tamlana nanhaiensis sp. nov., isolated from surface seawater collected from the South China Sea.</title>
        <authorList>
            <person name="Liu X."/>
            <person name="Lai Q."/>
            <person name="Du Y."/>
            <person name="Li G."/>
            <person name="Sun F."/>
            <person name="Shao Z."/>
        </authorList>
    </citation>
    <scope>NUCLEOTIDE SEQUENCE [LARGE SCALE GENOMIC DNA]</scope>
    <source>
        <strain evidence="1 2">FHC16</strain>
    </source>
</reference>
<accession>A0A0D7VXV1</accession>
<dbReference type="EMBL" id="JTDV01000016">
    <property type="protein sequence ID" value="KJD31243.1"/>
    <property type="molecule type" value="Genomic_DNA"/>
</dbReference>
<protein>
    <submittedName>
        <fullName evidence="1">Uncharacterized protein</fullName>
    </submittedName>
</protein>
<evidence type="ECO:0000313" key="2">
    <source>
        <dbReference type="Proteomes" id="UP000032361"/>
    </source>
</evidence>
<comment type="caution">
    <text evidence="1">The sequence shown here is derived from an EMBL/GenBank/DDBJ whole genome shotgun (WGS) entry which is preliminary data.</text>
</comment>
<dbReference type="InterPro" id="IPR027417">
    <property type="entry name" value="P-loop_NTPase"/>
</dbReference>
<dbReference type="RefSeq" id="WP_044627490.1">
    <property type="nucleotide sequence ID" value="NZ_JTDV01000016.1"/>
</dbReference>
<organism evidence="1 2">
    <name type="scientific">Neotamlana nanhaiensis</name>
    <dbReference type="NCBI Taxonomy" id="1382798"/>
    <lineage>
        <taxon>Bacteria</taxon>
        <taxon>Pseudomonadati</taxon>
        <taxon>Bacteroidota</taxon>
        <taxon>Flavobacteriia</taxon>
        <taxon>Flavobacteriales</taxon>
        <taxon>Flavobacteriaceae</taxon>
        <taxon>Neotamlana</taxon>
    </lineage>
</organism>
<dbReference type="OrthoDB" id="840343at2"/>
<name>A0A0D7VXV1_9FLAO</name>
<dbReference type="STRING" id="1382798.PK35_15520"/>
<gene>
    <name evidence="1" type="ORF">PK35_15520</name>
</gene>
<dbReference type="Gene3D" id="3.40.50.300">
    <property type="entry name" value="P-loop containing nucleotide triphosphate hydrolases"/>
    <property type="match status" value="1"/>
</dbReference>